<dbReference type="GO" id="GO:0000902">
    <property type="term" value="P:cell morphogenesis"/>
    <property type="evidence" value="ECO:0007669"/>
    <property type="project" value="TreeGrafter"/>
</dbReference>
<feature type="compositionally biased region" description="Acidic residues" evidence="9">
    <location>
        <begin position="588"/>
        <end position="598"/>
    </location>
</feature>
<evidence type="ECO:0000256" key="4">
    <source>
        <dbReference type="ARBA" id="ARBA00022701"/>
    </source>
</evidence>
<dbReference type="GeneID" id="101822456"/>
<keyword evidence="5 7" id="KW-0009">Actin-binding</keyword>
<comment type="similarity">
    <text evidence="2">Belongs to the shroom family.</text>
</comment>
<feature type="compositionally biased region" description="Low complexity" evidence="9">
    <location>
        <begin position="27"/>
        <end position="41"/>
    </location>
</feature>
<evidence type="ECO:0000256" key="3">
    <source>
        <dbReference type="ARBA" id="ARBA00022490"/>
    </source>
</evidence>
<protein>
    <submittedName>
        <fullName evidence="13">Protein Shroom1 isoform X1</fullName>
    </submittedName>
</protein>
<feature type="compositionally biased region" description="Polar residues" evidence="9">
    <location>
        <begin position="71"/>
        <end position="86"/>
    </location>
</feature>
<evidence type="ECO:0000256" key="9">
    <source>
        <dbReference type="SAM" id="MobiDB-lite"/>
    </source>
</evidence>
<dbReference type="InterPro" id="IPR014800">
    <property type="entry name" value="ASD1_dom"/>
</dbReference>
<evidence type="ECO:0000256" key="5">
    <source>
        <dbReference type="ARBA" id="ARBA00023203"/>
    </source>
</evidence>
<feature type="region of interest" description="Disordered" evidence="9">
    <location>
        <begin position="363"/>
        <end position="409"/>
    </location>
</feature>
<feature type="domain" description="ASD1" evidence="10">
    <location>
        <begin position="146"/>
        <end position="234"/>
    </location>
</feature>
<proteinExistence type="inferred from homology"/>
<feature type="compositionally biased region" description="Polar residues" evidence="9">
    <location>
        <begin position="264"/>
        <end position="282"/>
    </location>
</feature>
<keyword evidence="3" id="KW-0963">Cytoplasm</keyword>
<dbReference type="Pfam" id="PF08687">
    <property type="entry name" value="ASD2"/>
    <property type="match status" value="1"/>
</dbReference>
<dbReference type="Proteomes" id="UP000886700">
    <property type="component" value="Unplaced"/>
</dbReference>
<evidence type="ECO:0000256" key="8">
    <source>
        <dbReference type="SAM" id="Coils"/>
    </source>
</evidence>
<comment type="subcellular location">
    <subcellularLocation>
        <location evidence="1">Cytoplasm</location>
        <location evidence="1">Cytoskeleton</location>
    </subcellularLocation>
</comment>
<dbReference type="KEGG" id="maua:101822456"/>
<dbReference type="PROSITE" id="PS51306">
    <property type="entry name" value="ASD1"/>
    <property type="match status" value="1"/>
</dbReference>
<evidence type="ECO:0000256" key="7">
    <source>
        <dbReference type="PROSITE-ProRule" id="PRU00637"/>
    </source>
</evidence>
<evidence type="ECO:0000256" key="2">
    <source>
        <dbReference type="ARBA" id="ARBA00006469"/>
    </source>
</evidence>
<evidence type="ECO:0000259" key="10">
    <source>
        <dbReference type="PROSITE" id="PS51306"/>
    </source>
</evidence>
<dbReference type="GO" id="GO:0005874">
    <property type="term" value="C:microtubule"/>
    <property type="evidence" value="ECO:0007669"/>
    <property type="project" value="UniProtKB-KW"/>
</dbReference>
<dbReference type="GO" id="GO:0030864">
    <property type="term" value="C:cortical actin cytoskeleton"/>
    <property type="evidence" value="ECO:0007669"/>
    <property type="project" value="TreeGrafter"/>
</dbReference>
<organism evidence="12 13">
    <name type="scientific">Mesocricetus auratus</name>
    <name type="common">Golden hamster</name>
    <dbReference type="NCBI Taxonomy" id="10036"/>
    <lineage>
        <taxon>Eukaryota</taxon>
        <taxon>Metazoa</taxon>
        <taxon>Chordata</taxon>
        <taxon>Craniata</taxon>
        <taxon>Vertebrata</taxon>
        <taxon>Euteleostomi</taxon>
        <taxon>Mammalia</taxon>
        <taxon>Eutheria</taxon>
        <taxon>Euarchontoglires</taxon>
        <taxon>Glires</taxon>
        <taxon>Rodentia</taxon>
        <taxon>Myomorpha</taxon>
        <taxon>Muroidea</taxon>
        <taxon>Cricetidae</taxon>
        <taxon>Cricetinae</taxon>
        <taxon>Mesocricetus</taxon>
    </lineage>
</organism>
<dbReference type="OrthoDB" id="10063560at2759"/>
<feature type="domain" description="ASD2" evidence="11">
    <location>
        <begin position="537"/>
        <end position="832"/>
    </location>
</feature>
<evidence type="ECO:0000256" key="6">
    <source>
        <dbReference type="ARBA" id="ARBA00023212"/>
    </source>
</evidence>
<reference evidence="13" key="1">
    <citation type="submission" date="2025-08" db="UniProtKB">
        <authorList>
            <consortium name="RefSeq"/>
        </authorList>
    </citation>
    <scope>IDENTIFICATION</scope>
    <source>
        <tissue evidence="13">Liver</tissue>
    </source>
</reference>
<feature type="compositionally biased region" description="Polar residues" evidence="9">
    <location>
        <begin position="8"/>
        <end position="18"/>
    </location>
</feature>
<dbReference type="Pfam" id="PF08688">
    <property type="entry name" value="ASD1"/>
    <property type="match status" value="1"/>
</dbReference>
<keyword evidence="8" id="KW-0175">Coiled coil</keyword>
<dbReference type="PANTHER" id="PTHR15012">
    <property type="entry name" value="APICAL PROTEIN/SHROOM-RELATED"/>
    <property type="match status" value="1"/>
</dbReference>
<keyword evidence="6" id="KW-0206">Cytoskeleton</keyword>
<dbReference type="GO" id="GO:0016324">
    <property type="term" value="C:apical plasma membrane"/>
    <property type="evidence" value="ECO:0007669"/>
    <property type="project" value="TreeGrafter"/>
</dbReference>
<keyword evidence="4" id="KW-0493">Microtubule</keyword>
<dbReference type="CTD" id="134549"/>
<feature type="compositionally biased region" description="Low complexity" evidence="9">
    <location>
        <begin position="599"/>
        <end position="609"/>
    </location>
</feature>
<accession>A0A1U8BM39</accession>
<feature type="compositionally biased region" description="Polar residues" evidence="9">
    <location>
        <begin position="612"/>
        <end position="631"/>
    </location>
</feature>
<dbReference type="GO" id="GO:0051017">
    <property type="term" value="P:actin filament bundle assembly"/>
    <property type="evidence" value="ECO:0007669"/>
    <property type="project" value="TreeGrafter"/>
</dbReference>
<gene>
    <name evidence="13" type="primary">Shroom1</name>
</gene>
<dbReference type="InterPro" id="IPR027685">
    <property type="entry name" value="Shroom_fam"/>
</dbReference>
<keyword evidence="12" id="KW-1185">Reference proteome</keyword>
<dbReference type="PANTHER" id="PTHR15012:SF37">
    <property type="entry name" value="PROTEIN SHROOM1"/>
    <property type="match status" value="1"/>
</dbReference>
<feature type="region of interest" description="Disordered" evidence="9">
    <location>
        <begin position="255"/>
        <end position="305"/>
    </location>
</feature>
<dbReference type="GO" id="GO:0043296">
    <property type="term" value="C:apical junction complex"/>
    <property type="evidence" value="ECO:0007669"/>
    <property type="project" value="TreeGrafter"/>
</dbReference>
<evidence type="ECO:0000259" key="11">
    <source>
        <dbReference type="PROSITE" id="PS51307"/>
    </source>
</evidence>
<dbReference type="PROSITE" id="PS51307">
    <property type="entry name" value="ASD2"/>
    <property type="match status" value="1"/>
</dbReference>
<dbReference type="InterPro" id="IPR014799">
    <property type="entry name" value="ASD2_dom"/>
</dbReference>
<feature type="coiled-coil region" evidence="8">
    <location>
        <begin position="749"/>
        <end position="786"/>
    </location>
</feature>
<sequence>MEALGTGSERTSPASATGSLDMRRLSTTRSDSAYSSFSTASGGPEMDTPSPGTEILPYLDWDYVRVALGSRSPTPKDTTLPTTQQPEPVVAGHSDPRPPEAQGSPRSLSRQDTPLLYALAAEAEAAALTAEPPSPPASRDAYRQRLQGAQRRVLRETSFQRKEFRMSLPGRLRPRLPTRPPMLHARSASSCHEGGEAEAAGTAVPALGAAARGRLASQQRMCCFSEPGKLHRVGWSGGHTGEGLREACSTQELQRGAHAKSKGLQETQSLSSVELDSPSVNLGNGCRPAGRSQSVSIMGPRTGSERMVATPIQAVPQRTETPRPLLQMKLPRVPASRFVTQKEAAMACPAEVFQGSPAGCGQGVPETVRASTPHPSLPDDDVFLEEAETPPPQDSHGPQGLPTSSSRDIHACDQRNENDLSKKAGQITVSAESPFRKSPGTTGVDDNWEERVNGSVGFSRPTSCSPPETTNDDIPTVHTAGPLTMDPSTVTEDNPLKPPSVDGLRPLGSESPGPPHHTSLTWGQPAPKPTWPSRHFEELVRQLARLDPSLSDTFAAQPGPELPLGLLDGLFPATEVWVAMRPACETAGEEAAGEEASGEEAAGASDAGSCRSHFTQELPTSEATRSENTTPHAVPHQSKGQGLPKPNNTQAKKVELARLLQKMLQDLHAEQERLRAKSADWTRCLGALEAAVSQACTPRELERFRRFMTDLERVLGLLLLLGSRLVRVNLALAKAGSDSDPDERVKEVEASLLQRLRLLQRQQEDAKELKEHVARREQALHQVLERELPTEHLRSYCVLLAAKARILSQQRSLDDRIRFLKDQLDTIWSDLSHHSLSPRLSWAPGIRPLDKPLFPATAI</sequence>
<feature type="region of interest" description="Disordered" evidence="9">
    <location>
        <begin position="127"/>
        <end position="197"/>
    </location>
</feature>
<dbReference type="GO" id="GO:0051015">
    <property type="term" value="F:actin filament binding"/>
    <property type="evidence" value="ECO:0007669"/>
    <property type="project" value="InterPro"/>
</dbReference>
<feature type="compositionally biased region" description="Basic and acidic residues" evidence="9">
    <location>
        <begin position="153"/>
        <end position="165"/>
    </location>
</feature>
<feature type="region of interest" description="Disordered" evidence="9">
    <location>
        <begin position="69"/>
        <end position="110"/>
    </location>
</feature>
<dbReference type="AlphaFoldDB" id="A0A1U8BM39"/>
<dbReference type="Gene3D" id="6.10.250.3120">
    <property type="match status" value="1"/>
</dbReference>
<feature type="compositionally biased region" description="Polar residues" evidence="9">
    <location>
        <begin position="460"/>
        <end position="473"/>
    </location>
</feature>
<dbReference type="RefSeq" id="XP_012967244.1">
    <property type="nucleotide sequence ID" value="XM_013111790.3"/>
</dbReference>
<evidence type="ECO:0000313" key="12">
    <source>
        <dbReference type="Proteomes" id="UP000886700"/>
    </source>
</evidence>
<feature type="region of interest" description="Disordered" evidence="9">
    <location>
        <begin position="1"/>
        <end position="55"/>
    </location>
</feature>
<dbReference type="GO" id="GO:0005912">
    <property type="term" value="C:adherens junction"/>
    <property type="evidence" value="ECO:0007669"/>
    <property type="project" value="TreeGrafter"/>
</dbReference>
<evidence type="ECO:0000313" key="13">
    <source>
        <dbReference type="RefSeq" id="XP_012967244.1"/>
    </source>
</evidence>
<evidence type="ECO:0000256" key="1">
    <source>
        <dbReference type="ARBA" id="ARBA00004245"/>
    </source>
</evidence>
<feature type="region of interest" description="Disordered" evidence="9">
    <location>
        <begin position="456"/>
        <end position="529"/>
    </location>
</feature>
<feature type="region of interest" description="Disordered" evidence="9">
    <location>
        <begin position="588"/>
        <end position="648"/>
    </location>
</feature>
<feature type="compositionally biased region" description="Acidic residues" evidence="9">
    <location>
        <begin position="378"/>
        <end position="388"/>
    </location>
</feature>
<name>A0A1U8BM39_MESAU</name>